<dbReference type="SMART" id="SM00175">
    <property type="entry name" value="RAB"/>
    <property type="match status" value="1"/>
</dbReference>
<dbReference type="PROSITE" id="PS51421">
    <property type="entry name" value="RAS"/>
    <property type="match status" value="1"/>
</dbReference>
<comment type="caution">
    <text evidence="3">The sequence shown here is derived from an EMBL/GenBank/DDBJ whole genome shotgun (WGS) entry which is preliminary data.</text>
</comment>
<dbReference type="SMART" id="SM00176">
    <property type="entry name" value="RAN"/>
    <property type="match status" value="1"/>
</dbReference>
<name>A0ABN8MM16_9CNID</name>
<dbReference type="Proteomes" id="UP001159427">
    <property type="component" value="Unassembled WGS sequence"/>
</dbReference>
<dbReference type="InterPro" id="IPR005225">
    <property type="entry name" value="Small_GTP-bd"/>
</dbReference>
<dbReference type="EMBL" id="CALNXI010000589">
    <property type="protein sequence ID" value="CAH3029730.1"/>
    <property type="molecule type" value="Genomic_DNA"/>
</dbReference>
<accession>A0ABN8MM16</accession>
<dbReference type="CDD" id="cd00154">
    <property type="entry name" value="Rab"/>
    <property type="match status" value="1"/>
</dbReference>
<dbReference type="SMART" id="SM00173">
    <property type="entry name" value="RAS"/>
    <property type="match status" value="1"/>
</dbReference>
<dbReference type="InterPro" id="IPR027417">
    <property type="entry name" value="P-loop_NTPase"/>
</dbReference>
<dbReference type="InterPro" id="IPR050227">
    <property type="entry name" value="Rab"/>
</dbReference>
<keyword evidence="4" id="KW-1185">Reference proteome</keyword>
<gene>
    <name evidence="3" type="ORF">PEVE_00036629</name>
</gene>
<dbReference type="Gene3D" id="3.40.50.300">
    <property type="entry name" value="P-loop containing nucleotide triphosphate hydrolases"/>
    <property type="match status" value="1"/>
</dbReference>
<proteinExistence type="predicted"/>
<keyword evidence="1" id="KW-0547">Nucleotide-binding</keyword>
<dbReference type="SUPFAM" id="SSF52540">
    <property type="entry name" value="P-loop containing nucleoside triphosphate hydrolases"/>
    <property type="match status" value="1"/>
</dbReference>
<keyword evidence="2" id="KW-0342">GTP-binding</keyword>
<protein>
    <submittedName>
        <fullName evidence="3">Uncharacterized protein</fullName>
    </submittedName>
</protein>
<evidence type="ECO:0000313" key="4">
    <source>
        <dbReference type="Proteomes" id="UP001159427"/>
    </source>
</evidence>
<dbReference type="NCBIfam" id="TIGR00231">
    <property type="entry name" value="small_GTP"/>
    <property type="match status" value="1"/>
</dbReference>
<dbReference type="Pfam" id="PF00071">
    <property type="entry name" value="Ras"/>
    <property type="match status" value="1"/>
</dbReference>
<reference evidence="3 4" key="1">
    <citation type="submission" date="2022-05" db="EMBL/GenBank/DDBJ databases">
        <authorList>
            <consortium name="Genoscope - CEA"/>
            <person name="William W."/>
        </authorList>
    </citation>
    <scope>NUCLEOTIDE SEQUENCE [LARGE SCALE GENOMIC DNA]</scope>
</reference>
<evidence type="ECO:0000256" key="2">
    <source>
        <dbReference type="ARBA" id="ARBA00023134"/>
    </source>
</evidence>
<evidence type="ECO:0000313" key="3">
    <source>
        <dbReference type="EMBL" id="CAH3029730.1"/>
    </source>
</evidence>
<sequence>MWGSEEKLPLYKIVLAGDVGVGKTSIFQRYDTNKFFDHKDFTLGLDKLNKNVEVDGQKCKINVWDTAGMERTRSLTSNYYRNSHAVIFVYAVDDMYSLTVLRNWIEDVNKDATKALKFLVGNKIDLVDEGAMVDDDLAENFRNNNGLHSLYQISAKTGEGVFEMFENIAKLLVRNTKATIQDRSAFAVIQAESEKAAKAKQSSGCCS</sequence>
<dbReference type="PROSITE" id="PS51419">
    <property type="entry name" value="RAB"/>
    <property type="match status" value="1"/>
</dbReference>
<dbReference type="PRINTS" id="PR00449">
    <property type="entry name" value="RASTRNSFRMNG"/>
</dbReference>
<organism evidence="3 4">
    <name type="scientific">Porites evermanni</name>
    <dbReference type="NCBI Taxonomy" id="104178"/>
    <lineage>
        <taxon>Eukaryota</taxon>
        <taxon>Metazoa</taxon>
        <taxon>Cnidaria</taxon>
        <taxon>Anthozoa</taxon>
        <taxon>Hexacorallia</taxon>
        <taxon>Scleractinia</taxon>
        <taxon>Fungiina</taxon>
        <taxon>Poritidae</taxon>
        <taxon>Porites</taxon>
    </lineage>
</organism>
<dbReference type="SMART" id="SM00174">
    <property type="entry name" value="RHO"/>
    <property type="match status" value="1"/>
</dbReference>
<dbReference type="InterPro" id="IPR001806">
    <property type="entry name" value="Small_GTPase"/>
</dbReference>
<dbReference type="PANTHER" id="PTHR47977">
    <property type="entry name" value="RAS-RELATED PROTEIN RAB"/>
    <property type="match status" value="1"/>
</dbReference>
<evidence type="ECO:0000256" key="1">
    <source>
        <dbReference type="ARBA" id="ARBA00022741"/>
    </source>
</evidence>